<organism evidence="6 7">
    <name type="scientific">Limosilactobacillus frumenti DSM 13145</name>
    <dbReference type="NCBI Taxonomy" id="1423746"/>
    <lineage>
        <taxon>Bacteria</taxon>
        <taxon>Bacillati</taxon>
        <taxon>Bacillota</taxon>
        <taxon>Bacilli</taxon>
        <taxon>Lactobacillales</taxon>
        <taxon>Lactobacillaceae</taxon>
        <taxon>Limosilactobacillus</taxon>
    </lineage>
</organism>
<evidence type="ECO:0000256" key="2">
    <source>
        <dbReference type="ARBA" id="ARBA00023015"/>
    </source>
</evidence>
<gene>
    <name evidence="6" type="ORF">FD27_GL000837</name>
</gene>
<dbReference type="InterPro" id="IPR005119">
    <property type="entry name" value="LysR_subst-bd"/>
</dbReference>
<dbReference type="Pfam" id="PF00126">
    <property type="entry name" value="HTH_1"/>
    <property type="match status" value="1"/>
</dbReference>
<dbReference type="PRINTS" id="PR00039">
    <property type="entry name" value="HTHLYSR"/>
</dbReference>
<dbReference type="OrthoDB" id="9803735at2"/>
<dbReference type="PATRIC" id="fig|1423746.3.peg.845"/>
<evidence type="ECO:0000259" key="5">
    <source>
        <dbReference type="PROSITE" id="PS50931"/>
    </source>
</evidence>
<dbReference type="PANTHER" id="PTHR30419:SF8">
    <property type="entry name" value="NITROGEN ASSIMILATION TRANSCRIPTIONAL ACTIVATOR-RELATED"/>
    <property type="match status" value="1"/>
</dbReference>
<dbReference type="Proteomes" id="UP000051445">
    <property type="component" value="Unassembled WGS sequence"/>
</dbReference>
<evidence type="ECO:0000256" key="3">
    <source>
        <dbReference type="ARBA" id="ARBA00023125"/>
    </source>
</evidence>
<dbReference type="SUPFAM" id="SSF46785">
    <property type="entry name" value="Winged helix' DNA-binding domain"/>
    <property type="match status" value="1"/>
</dbReference>
<dbReference type="EMBL" id="AZER01000016">
    <property type="protein sequence ID" value="KRL27089.1"/>
    <property type="molecule type" value="Genomic_DNA"/>
</dbReference>
<dbReference type="CDD" id="cd05466">
    <property type="entry name" value="PBP2_LTTR_substrate"/>
    <property type="match status" value="1"/>
</dbReference>
<reference evidence="6 7" key="1">
    <citation type="journal article" date="2015" name="Genome Announc.">
        <title>Expanding the biotechnology potential of lactobacilli through comparative genomics of 213 strains and associated genera.</title>
        <authorList>
            <person name="Sun Z."/>
            <person name="Harris H.M."/>
            <person name="McCann A."/>
            <person name="Guo C."/>
            <person name="Argimon S."/>
            <person name="Zhang W."/>
            <person name="Yang X."/>
            <person name="Jeffery I.B."/>
            <person name="Cooney J.C."/>
            <person name="Kagawa T.F."/>
            <person name="Liu W."/>
            <person name="Song Y."/>
            <person name="Salvetti E."/>
            <person name="Wrobel A."/>
            <person name="Rasinkangas P."/>
            <person name="Parkhill J."/>
            <person name="Rea M.C."/>
            <person name="O'Sullivan O."/>
            <person name="Ritari J."/>
            <person name="Douillard F.P."/>
            <person name="Paul Ross R."/>
            <person name="Yang R."/>
            <person name="Briner A.E."/>
            <person name="Felis G.E."/>
            <person name="de Vos W.M."/>
            <person name="Barrangou R."/>
            <person name="Klaenhammer T.R."/>
            <person name="Caufield P.W."/>
            <person name="Cui Y."/>
            <person name="Zhang H."/>
            <person name="O'Toole P.W."/>
        </authorList>
    </citation>
    <scope>NUCLEOTIDE SEQUENCE [LARGE SCALE GENOMIC DNA]</scope>
    <source>
        <strain evidence="6 7">DSM 13145</strain>
    </source>
</reference>
<accession>A0A0R1P3K8</accession>
<dbReference type="InterPro" id="IPR036390">
    <property type="entry name" value="WH_DNA-bd_sf"/>
</dbReference>
<dbReference type="AlphaFoldDB" id="A0A0R1P3K8"/>
<feature type="domain" description="HTH lysR-type" evidence="5">
    <location>
        <begin position="1"/>
        <end position="58"/>
    </location>
</feature>
<dbReference type="PROSITE" id="PS50931">
    <property type="entry name" value="HTH_LYSR"/>
    <property type="match status" value="1"/>
</dbReference>
<dbReference type="InterPro" id="IPR000847">
    <property type="entry name" value="LysR_HTH_N"/>
</dbReference>
<evidence type="ECO:0000313" key="7">
    <source>
        <dbReference type="Proteomes" id="UP000051445"/>
    </source>
</evidence>
<dbReference type="STRING" id="1423746.FD27_GL000837"/>
<dbReference type="InterPro" id="IPR050950">
    <property type="entry name" value="HTH-type_LysR_regulators"/>
</dbReference>
<dbReference type="GO" id="GO:0003700">
    <property type="term" value="F:DNA-binding transcription factor activity"/>
    <property type="evidence" value="ECO:0007669"/>
    <property type="project" value="InterPro"/>
</dbReference>
<proteinExistence type="inferred from homology"/>
<comment type="caution">
    <text evidence="6">The sequence shown here is derived from an EMBL/GenBank/DDBJ whole genome shotgun (WGS) entry which is preliminary data.</text>
</comment>
<keyword evidence="2" id="KW-0805">Transcription regulation</keyword>
<sequence>METRVLKYFLTVARTNNITKAARKLHITQPTLSRQIMDLEQELGVTLFDRQNRHLQLTKQGALFQQKAMLLLSLLDQTKQELQQSGHDLVGTVNLGCVVSNASSYIMKKVAAFQERYPDVQFNIYDGNGDLLKQRLDTGLENLVVLIQPIEAAKYNYVIMPIKERWGVFMRRDLPFANKKHITKTDLYQVPLILPVRNIVRDDVSEVLGLDQRKLTVKATNNLPNNALELLRTGKYYGIGIQGVNQFYNDPQIKFVPFAPAKETGHVIAWRKNIPLSPAATRFLQFLTENDRESVSNK</sequence>
<dbReference type="GO" id="GO:0003677">
    <property type="term" value="F:DNA binding"/>
    <property type="evidence" value="ECO:0007669"/>
    <property type="project" value="UniProtKB-KW"/>
</dbReference>
<evidence type="ECO:0000313" key="6">
    <source>
        <dbReference type="EMBL" id="KRL27089.1"/>
    </source>
</evidence>
<dbReference type="InterPro" id="IPR036388">
    <property type="entry name" value="WH-like_DNA-bd_sf"/>
</dbReference>
<dbReference type="Pfam" id="PF03466">
    <property type="entry name" value="LysR_substrate"/>
    <property type="match status" value="1"/>
</dbReference>
<name>A0A0R1P3K8_9LACO</name>
<dbReference type="Gene3D" id="1.10.10.10">
    <property type="entry name" value="Winged helix-like DNA-binding domain superfamily/Winged helix DNA-binding domain"/>
    <property type="match status" value="1"/>
</dbReference>
<dbReference type="GO" id="GO:0005829">
    <property type="term" value="C:cytosol"/>
    <property type="evidence" value="ECO:0007669"/>
    <property type="project" value="TreeGrafter"/>
</dbReference>
<comment type="similarity">
    <text evidence="1">Belongs to the LysR transcriptional regulatory family.</text>
</comment>
<keyword evidence="7" id="KW-1185">Reference proteome</keyword>
<evidence type="ECO:0000256" key="1">
    <source>
        <dbReference type="ARBA" id="ARBA00009437"/>
    </source>
</evidence>
<evidence type="ECO:0000256" key="4">
    <source>
        <dbReference type="ARBA" id="ARBA00023163"/>
    </source>
</evidence>
<keyword evidence="4" id="KW-0804">Transcription</keyword>
<dbReference type="Gene3D" id="3.40.190.290">
    <property type="match status" value="1"/>
</dbReference>
<dbReference type="RefSeq" id="WP_057750636.1">
    <property type="nucleotide sequence ID" value="NZ_AZER01000016.1"/>
</dbReference>
<dbReference type="SUPFAM" id="SSF53850">
    <property type="entry name" value="Periplasmic binding protein-like II"/>
    <property type="match status" value="1"/>
</dbReference>
<protein>
    <submittedName>
        <fullName evidence="6">LysR substrate binding domain protein</fullName>
    </submittedName>
</protein>
<dbReference type="FunFam" id="1.10.10.10:FF:000001">
    <property type="entry name" value="LysR family transcriptional regulator"/>
    <property type="match status" value="1"/>
</dbReference>
<dbReference type="PANTHER" id="PTHR30419">
    <property type="entry name" value="HTH-TYPE TRANSCRIPTIONAL REGULATOR YBHD"/>
    <property type="match status" value="1"/>
</dbReference>
<keyword evidence="3" id="KW-0238">DNA-binding</keyword>